<feature type="transmembrane region" description="Helical" evidence="16">
    <location>
        <begin position="150"/>
        <end position="171"/>
    </location>
</feature>
<evidence type="ECO:0000256" key="14">
    <source>
        <dbReference type="ARBA" id="ARBA00048202"/>
    </source>
</evidence>
<evidence type="ECO:0000256" key="8">
    <source>
        <dbReference type="ARBA" id="ARBA00022692"/>
    </source>
</evidence>
<dbReference type="PANTHER" id="PTHR44758:SF1">
    <property type="entry name" value="NAD(P) TRANSHYDROGENASE SUBUNIT BETA"/>
    <property type="match status" value="1"/>
</dbReference>
<dbReference type="InterPro" id="IPR029035">
    <property type="entry name" value="DHS-like_NAD/FAD-binding_dom"/>
</dbReference>
<dbReference type="PANTHER" id="PTHR44758">
    <property type="entry name" value="NAD(P) TRANSHYDROGENASE SUBUNIT BETA"/>
    <property type="match status" value="1"/>
</dbReference>
<dbReference type="AlphaFoldDB" id="A0A370NIT9"/>
<keyword evidence="10 15" id="KW-1278">Translocase</keyword>
<dbReference type="SUPFAM" id="SSF52467">
    <property type="entry name" value="DHS-like NAD/FAD-binding domain"/>
    <property type="match status" value="1"/>
</dbReference>
<dbReference type="FunFam" id="3.40.50.1220:FF:000002">
    <property type="entry name" value="NAD(P) transhydrogenase subunit beta"/>
    <property type="match status" value="1"/>
</dbReference>
<gene>
    <name evidence="18" type="ORF">DN412_36510</name>
</gene>
<evidence type="ECO:0000256" key="6">
    <source>
        <dbReference type="ARBA" id="ARBA00022475"/>
    </source>
</evidence>
<feature type="transmembrane region" description="Helical" evidence="16">
    <location>
        <begin position="77"/>
        <end position="95"/>
    </location>
</feature>
<evidence type="ECO:0000256" key="7">
    <source>
        <dbReference type="ARBA" id="ARBA00022519"/>
    </source>
</evidence>
<evidence type="ECO:0000259" key="17">
    <source>
        <dbReference type="Pfam" id="PF02233"/>
    </source>
</evidence>
<keyword evidence="8 16" id="KW-0812">Transmembrane</keyword>
<comment type="caution">
    <text evidence="18">The sequence shown here is derived from an EMBL/GenBank/DDBJ whole genome shotgun (WGS) entry which is preliminary data.</text>
</comment>
<dbReference type="Pfam" id="PF02233">
    <property type="entry name" value="PNTB"/>
    <property type="match status" value="1"/>
</dbReference>
<feature type="transmembrane region" description="Helical" evidence="16">
    <location>
        <begin position="266"/>
        <end position="286"/>
    </location>
</feature>
<accession>A0A370NIT9</accession>
<evidence type="ECO:0000256" key="10">
    <source>
        <dbReference type="ARBA" id="ARBA00022967"/>
    </source>
</evidence>
<keyword evidence="9 15" id="KW-0521">NADP</keyword>
<evidence type="ECO:0000256" key="2">
    <source>
        <dbReference type="ARBA" id="ARBA00004429"/>
    </source>
</evidence>
<keyword evidence="19" id="KW-1185">Reference proteome</keyword>
<comment type="catalytic activity">
    <reaction evidence="14 15">
        <text>NAD(+) + NADPH + H(+)(in) = NADH + NADP(+) + H(+)(out)</text>
        <dbReference type="Rhea" id="RHEA:47992"/>
        <dbReference type="ChEBI" id="CHEBI:15378"/>
        <dbReference type="ChEBI" id="CHEBI:57540"/>
        <dbReference type="ChEBI" id="CHEBI:57783"/>
        <dbReference type="ChEBI" id="CHEBI:57945"/>
        <dbReference type="ChEBI" id="CHEBI:58349"/>
        <dbReference type="EC" id="7.1.1.1"/>
    </reaction>
</comment>
<keyword evidence="11 16" id="KW-1133">Transmembrane helix</keyword>
<evidence type="ECO:0000313" key="18">
    <source>
        <dbReference type="EMBL" id="RDK05507.1"/>
    </source>
</evidence>
<comment type="function">
    <text evidence="1 15">The transhydrogenation between NADH and NADP is coupled to respiration and ATP hydrolysis and functions as a proton pump across the membrane.</text>
</comment>
<evidence type="ECO:0000256" key="12">
    <source>
        <dbReference type="ARBA" id="ARBA00023027"/>
    </source>
</evidence>
<evidence type="ECO:0000256" key="16">
    <source>
        <dbReference type="SAM" id="Phobius"/>
    </source>
</evidence>
<comment type="similarity">
    <text evidence="3 15">Belongs to the PNT beta subunit family.</text>
</comment>
<feature type="transmembrane region" description="Helical" evidence="16">
    <location>
        <begin position="217"/>
        <end position="235"/>
    </location>
</feature>
<dbReference type="EC" id="7.1.1.1" evidence="4 15"/>
<keyword evidence="12 15" id="KW-0520">NAD</keyword>
<evidence type="ECO:0000256" key="1">
    <source>
        <dbReference type="ARBA" id="ARBA00003943"/>
    </source>
</evidence>
<dbReference type="InterPro" id="IPR012136">
    <property type="entry name" value="NADH_DH_b"/>
</dbReference>
<feature type="transmembrane region" description="Helical" evidence="16">
    <location>
        <begin position="107"/>
        <end position="130"/>
    </location>
</feature>
<dbReference type="RefSeq" id="WP_115216001.1">
    <property type="nucleotide sequence ID" value="NZ_QKWJ01000093.1"/>
</dbReference>
<dbReference type="PIRSF" id="PIRSF000204">
    <property type="entry name" value="PNTB"/>
    <property type="match status" value="1"/>
</dbReference>
<dbReference type="InterPro" id="IPR034300">
    <property type="entry name" value="PNTB-like"/>
</dbReference>
<proteinExistence type="inferred from homology"/>
<evidence type="ECO:0000256" key="5">
    <source>
        <dbReference type="ARBA" id="ARBA00014581"/>
    </source>
</evidence>
<evidence type="ECO:0000256" key="13">
    <source>
        <dbReference type="ARBA" id="ARBA00023136"/>
    </source>
</evidence>
<evidence type="ECO:0000256" key="15">
    <source>
        <dbReference type="PIRNR" id="PIRNR000204"/>
    </source>
</evidence>
<feature type="transmembrane region" description="Helical" evidence="16">
    <location>
        <begin position="192"/>
        <end position="211"/>
    </location>
</feature>
<keyword evidence="13 15" id="KW-0472">Membrane</keyword>
<evidence type="ECO:0000256" key="11">
    <source>
        <dbReference type="ARBA" id="ARBA00022989"/>
    </source>
</evidence>
<dbReference type="GO" id="GO:0008750">
    <property type="term" value="F:proton-translocating NAD(P)+ transhydrogenase activity"/>
    <property type="evidence" value="ECO:0007669"/>
    <property type="project" value="UniProtKB-EC"/>
</dbReference>
<feature type="domain" description="NADP transhydrogenase beta-like" evidence="17">
    <location>
        <begin position="11"/>
        <end position="488"/>
    </location>
</feature>
<feature type="transmembrane region" description="Helical" evidence="16">
    <location>
        <begin position="242"/>
        <end position="260"/>
    </location>
</feature>
<comment type="subcellular location">
    <subcellularLocation>
        <location evidence="2">Cell inner membrane</location>
        <topology evidence="2">Multi-pass membrane protein</topology>
    </subcellularLocation>
</comment>
<feature type="transmembrane region" description="Helical" evidence="16">
    <location>
        <begin position="6"/>
        <end position="25"/>
    </location>
</feature>
<dbReference type="GO" id="GO:0050661">
    <property type="term" value="F:NADP binding"/>
    <property type="evidence" value="ECO:0007669"/>
    <property type="project" value="InterPro"/>
</dbReference>
<dbReference type="EMBL" id="QKWJ01000093">
    <property type="protein sequence ID" value="RDK05507.1"/>
    <property type="molecule type" value="Genomic_DNA"/>
</dbReference>
<organism evidence="18 19">
    <name type="scientific">Cupriavidus lacunae</name>
    <dbReference type="NCBI Taxonomy" id="2666307"/>
    <lineage>
        <taxon>Bacteria</taxon>
        <taxon>Pseudomonadati</taxon>
        <taxon>Pseudomonadota</taxon>
        <taxon>Betaproteobacteria</taxon>
        <taxon>Burkholderiales</taxon>
        <taxon>Burkholderiaceae</taxon>
        <taxon>Cupriavidus</taxon>
    </lineage>
</organism>
<keyword evidence="7 15" id="KW-0997">Cell inner membrane</keyword>
<keyword evidence="6 15" id="KW-1003">Cell membrane</keyword>
<evidence type="ECO:0000256" key="4">
    <source>
        <dbReference type="ARBA" id="ARBA00012943"/>
    </source>
</evidence>
<reference evidence="19" key="1">
    <citation type="submission" date="2018-06" db="EMBL/GenBank/DDBJ databases">
        <authorList>
            <person name="Feng T."/>
            <person name="Jeon C.O."/>
        </authorList>
    </citation>
    <scope>NUCLEOTIDE SEQUENCE [LARGE SCALE GENOMIC DNA]</scope>
    <source>
        <strain evidence="19">S23</strain>
    </source>
</reference>
<feature type="transmembrane region" description="Helical" evidence="16">
    <location>
        <begin position="37"/>
        <end position="57"/>
    </location>
</feature>
<dbReference type="Proteomes" id="UP000255165">
    <property type="component" value="Unassembled WGS sequence"/>
</dbReference>
<dbReference type="Gene3D" id="3.40.50.1220">
    <property type="entry name" value="TPP-binding domain"/>
    <property type="match status" value="1"/>
</dbReference>
<name>A0A370NIT9_9BURK</name>
<evidence type="ECO:0000256" key="3">
    <source>
        <dbReference type="ARBA" id="ARBA00007919"/>
    </source>
</evidence>
<protein>
    <recommendedName>
        <fullName evidence="5 15">NAD(P) transhydrogenase subunit beta</fullName>
        <ecNumber evidence="4 15">7.1.1.1</ecNumber>
    </recommendedName>
    <alternativeName>
        <fullName evidence="15">Nicotinamide nucleotide transhydrogenase subunit beta</fullName>
    </alternativeName>
</protein>
<dbReference type="GO" id="GO:0005886">
    <property type="term" value="C:plasma membrane"/>
    <property type="evidence" value="ECO:0007669"/>
    <property type="project" value="UniProtKB-SubCell"/>
</dbReference>
<evidence type="ECO:0000313" key="19">
    <source>
        <dbReference type="Proteomes" id="UP000255165"/>
    </source>
</evidence>
<sequence>MTGLVSMNLVTLLYLVASVCFIQALKGLSHPASARKGNAFGMIGMALAVVTTLVLIVKLKNEFLAAGTAQSSVGTGLALIFGALVVGGGIGAYVAKQVQMTKMPELVAAMHSLIGLAAVFIAVAAVAEPAAFGIAPAGSHLIPLGNRIELFIGCFVGAITFSGSVIAFGKLAGRYKFRLFQGAPVVFAGQHWLNLLLAVAMVGFGVIFFMSQDWLPFLIMLAIAFVLGVLIIIPIGGADMPVVVSMLNSYSGWAAAGIGFSLNNPMLIIAGSLVGSSGAILSYIMCKAMNRSFFNVILGGFGGDASAGAAAGAQAQRNVKSGSADDAAFLMGNAETVIIVPGYGLAVARAQHALKELTEKLAEKGVNVKYAIHPVAGRMPGHMNVLLAEAEVPYDQVFEMEDINSEFGQADVVLVLGANDVVNPAAKNDPKSPIAGMPILEAYKAKTIIVNKRSMAAGYAGLDNELFYMDKTMMVFGDAKKVVEDMFKAVD</sequence>
<evidence type="ECO:0000256" key="9">
    <source>
        <dbReference type="ARBA" id="ARBA00022857"/>
    </source>
</evidence>